<dbReference type="AlphaFoldDB" id="A0A1H5NPA8"/>
<comment type="caution">
    <text evidence="2">The sequence shown here is derived from an EMBL/GenBank/DDBJ whole genome shotgun (WGS) entry which is preliminary data.</text>
</comment>
<proteinExistence type="predicted"/>
<gene>
    <name evidence="2" type="ORF">SAMN04489800_3806</name>
</gene>
<dbReference type="Gene3D" id="2.60.40.2040">
    <property type="entry name" value="CFA/I fimbrial subunit E, pilin domain"/>
    <property type="match status" value="1"/>
</dbReference>
<protein>
    <recommendedName>
        <fullName evidence="4">CS1 type fimbrial major subunit</fullName>
    </recommendedName>
</protein>
<reference evidence="2" key="1">
    <citation type="submission" date="2016-10" db="EMBL/GenBank/DDBJ databases">
        <authorList>
            <person name="Varghese N."/>
            <person name="Submissions S."/>
        </authorList>
    </citation>
    <scope>NUCLEOTIDE SEQUENCE [LARGE SCALE GENOMIC DNA]</scope>
    <source>
        <strain evidence="2">LMG 25555</strain>
    </source>
</reference>
<dbReference type="RefSeq" id="WP_048360927.1">
    <property type="nucleotide sequence ID" value="NZ_FNUD01000002.1"/>
</dbReference>
<keyword evidence="1" id="KW-0732">Signal</keyword>
<evidence type="ECO:0000313" key="2">
    <source>
        <dbReference type="EMBL" id="SEF03512.1"/>
    </source>
</evidence>
<evidence type="ECO:0008006" key="4">
    <source>
        <dbReference type="Google" id="ProtNLM"/>
    </source>
</evidence>
<organism evidence="2 3">
    <name type="scientific">Pseudomonas deceptionensis</name>
    <dbReference type="NCBI Taxonomy" id="882211"/>
    <lineage>
        <taxon>Bacteria</taxon>
        <taxon>Pseudomonadati</taxon>
        <taxon>Pseudomonadota</taxon>
        <taxon>Gammaproteobacteria</taxon>
        <taxon>Pseudomonadales</taxon>
        <taxon>Pseudomonadaceae</taxon>
        <taxon>Pseudomonas</taxon>
    </lineage>
</organism>
<evidence type="ECO:0000313" key="3">
    <source>
        <dbReference type="Proteomes" id="UP000183613"/>
    </source>
</evidence>
<feature type="chain" id="PRO_5010350686" description="CS1 type fimbrial major subunit" evidence="1">
    <location>
        <begin position="23"/>
        <end position="182"/>
    </location>
</feature>
<evidence type="ECO:0000256" key="1">
    <source>
        <dbReference type="SAM" id="SignalP"/>
    </source>
</evidence>
<dbReference type="OrthoDB" id="6879578at2"/>
<feature type="signal peptide" evidence="1">
    <location>
        <begin position="1"/>
        <end position="22"/>
    </location>
</feature>
<sequence>MNNVALASLLAVLGTLPAVAFAVDIDLQGKVTSTITATVSKQNNFFVTSDTGGWFDQGLKMSQSGGLDSAYAVQARLKVVSTNRDFQVRLDQPLVIRNASNASKVFLQPIVELNAEGQAPKTLAVATPTVFKNPVQGVAGVDSIGYYGLSISAYPPAGTFRETVGTYTGVLSLTFEPVISNL</sequence>
<keyword evidence="3" id="KW-1185">Reference proteome</keyword>
<dbReference type="EMBL" id="FNUD01000002">
    <property type="protein sequence ID" value="SEF03512.1"/>
    <property type="molecule type" value="Genomic_DNA"/>
</dbReference>
<accession>A0A1H5NPA8</accession>
<name>A0A1H5NPA8_PSEDM</name>
<dbReference type="Proteomes" id="UP000183613">
    <property type="component" value="Unassembled WGS sequence"/>
</dbReference>